<dbReference type="Proteomes" id="UP001652624">
    <property type="component" value="Chromosome 15"/>
</dbReference>
<evidence type="ECO:0000256" key="2">
    <source>
        <dbReference type="SAM" id="Coils"/>
    </source>
</evidence>
<dbReference type="PANTHER" id="PTHR46292:SF2">
    <property type="entry name" value="COILED-COIL DOMAIN-CONTAINING PROTEIN 102B"/>
    <property type="match status" value="1"/>
</dbReference>
<organism evidence="3 4">
    <name type="scientific">Erinaceus europaeus</name>
    <name type="common">Western European hedgehog</name>
    <dbReference type="NCBI Taxonomy" id="9365"/>
    <lineage>
        <taxon>Eukaryota</taxon>
        <taxon>Metazoa</taxon>
        <taxon>Chordata</taxon>
        <taxon>Craniata</taxon>
        <taxon>Vertebrata</taxon>
        <taxon>Euteleostomi</taxon>
        <taxon>Mammalia</taxon>
        <taxon>Eutheria</taxon>
        <taxon>Laurasiatheria</taxon>
        <taxon>Eulipotyphla</taxon>
        <taxon>Erinaceidae</taxon>
        <taxon>Erinaceinae</taxon>
        <taxon>Erinaceus</taxon>
    </lineage>
</organism>
<sequence length="514" mass="60177">MNLESIHRLIEETHIFQRQPSSSVKSPTTMVTTDSLETRGIWDSSMSSCRQPPYATHDISSHSHQMHDWAIGEELRLRELEEVKARAAQMEKTMRWWSDCTANWRTKWSQVRAERNTAREEGRQLRIKLEMTLKELSALRKKPNLPHRQGAFEANVTPDPKLFGFIEVPVPHAQRDQCSIDWQARQSPRECLEMMGLLSKENANGKVEVLIDPIRLHEKKKLNNPDIFKNSNSESCAIKSGQRLQSVNASLDNEVPEISDSQEHLDELQKILQKEVEMRSSLEKEIEQLKAVLSVWKQKYEELKTLKPQQSNKLSILFGQEENEMGHLSGDKKEGLKYPSSKERMVSELRTELERLQAENTLEWDKREILETEKQGLERENRRLRVQVKEMEELLNSTHRIRVNAQSVDLKTSQRELQEKKKELLDLQQAYHLLSRQLQAKAAEVTCANQWVDQNEAEVKKLRCQVERLKQELHLKENELDDFLNQIHKLQRALDEQKETNENLEMELNHLQSQ</sequence>
<keyword evidence="1 2" id="KW-0175">Coiled coil</keyword>
<name>A0ABM3W0A7_ERIEU</name>
<evidence type="ECO:0000313" key="4">
    <source>
        <dbReference type="RefSeq" id="XP_060030005.1"/>
    </source>
</evidence>
<feature type="coiled-coil region" evidence="2">
    <location>
        <begin position="367"/>
        <end position="514"/>
    </location>
</feature>
<dbReference type="RefSeq" id="XP_060030005.1">
    <property type="nucleotide sequence ID" value="XM_060174022.1"/>
</dbReference>
<dbReference type="GeneID" id="103114404"/>
<reference evidence="4" key="1">
    <citation type="submission" date="2025-08" db="UniProtKB">
        <authorList>
            <consortium name="RefSeq"/>
        </authorList>
    </citation>
    <scope>IDENTIFICATION</scope>
</reference>
<keyword evidence="3" id="KW-1185">Reference proteome</keyword>
<feature type="coiled-coil region" evidence="2">
    <location>
        <begin position="265"/>
        <end position="306"/>
    </location>
</feature>
<evidence type="ECO:0000313" key="3">
    <source>
        <dbReference type="Proteomes" id="UP001652624"/>
    </source>
</evidence>
<accession>A0ABM3W0A7</accession>
<proteinExistence type="predicted"/>
<evidence type="ECO:0000256" key="1">
    <source>
        <dbReference type="ARBA" id="ARBA00023054"/>
    </source>
</evidence>
<gene>
    <name evidence="4" type="primary">CCDC102B</name>
</gene>
<dbReference type="PANTHER" id="PTHR46292">
    <property type="entry name" value="COILED-COIL DOMAIN-CONTAINING PROTEIN 102A"/>
    <property type="match status" value="1"/>
</dbReference>
<protein>
    <submittedName>
        <fullName evidence="4">Coiled-coil domain-containing protein 102B isoform X2</fullName>
    </submittedName>
</protein>